<dbReference type="Proteomes" id="UP000028999">
    <property type="component" value="Unassembled WGS sequence"/>
</dbReference>
<keyword evidence="2" id="KW-1185">Reference proteome</keyword>
<proteinExistence type="predicted"/>
<dbReference type="AlphaFoldDB" id="A0A078HRV0"/>
<dbReference type="EMBL" id="LK032448">
    <property type="protein sequence ID" value="CDY39488.1"/>
    <property type="molecule type" value="Genomic_DNA"/>
</dbReference>
<sequence>MNTAPMNFWLPPVFRAFSGMWHE</sequence>
<protein>
    <submittedName>
        <fullName evidence="1">BnaC03g60980D protein</fullName>
    </submittedName>
</protein>
<reference evidence="1 2" key="1">
    <citation type="journal article" date="2014" name="Science">
        <title>Plant genetics. Early allopolyploid evolution in the post-Neolithic Brassica napus oilseed genome.</title>
        <authorList>
            <person name="Chalhoub B."/>
            <person name="Denoeud F."/>
            <person name="Liu S."/>
            <person name="Parkin I.A."/>
            <person name="Tang H."/>
            <person name="Wang X."/>
            <person name="Chiquet J."/>
            <person name="Belcram H."/>
            <person name="Tong C."/>
            <person name="Samans B."/>
            <person name="Correa M."/>
            <person name="Da Silva C."/>
            <person name="Just J."/>
            <person name="Falentin C."/>
            <person name="Koh C.S."/>
            <person name="Le Clainche I."/>
            <person name="Bernard M."/>
            <person name="Bento P."/>
            <person name="Noel B."/>
            <person name="Labadie K."/>
            <person name="Alberti A."/>
            <person name="Charles M."/>
            <person name="Arnaud D."/>
            <person name="Guo H."/>
            <person name="Daviaud C."/>
            <person name="Alamery S."/>
            <person name="Jabbari K."/>
            <person name="Zhao M."/>
            <person name="Edger P.P."/>
            <person name="Chelaifa H."/>
            <person name="Tack D."/>
            <person name="Lassalle G."/>
            <person name="Mestiri I."/>
            <person name="Schnel N."/>
            <person name="Le Paslier M.C."/>
            <person name="Fan G."/>
            <person name="Renault V."/>
            <person name="Bayer P.E."/>
            <person name="Golicz A.A."/>
            <person name="Manoli S."/>
            <person name="Lee T.H."/>
            <person name="Thi V.H."/>
            <person name="Chalabi S."/>
            <person name="Hu Q."/>
            <person name="Fan C."/>
            <person name="Tollenaere R."/>
            <person name="Lu Y."/>
            <person name="Battail C."/>
            <person name="Shen J."/>
            <person name="Sidebottom C.H."/>
            <person name="Wang X."/>
            <person name="Canaguier A."/>
            <person name="Chauveau A."/>
            <person name="Berard A."/>
            <person name="Deniot G."/>
            <person name="Guan M."/>
            <person name="Liu Z."/>
            <person name="Sun F."/>
            <person name="Lim Y.P."/>
            <person name="Lyons E."/>
            <person name="Town C.D."/>
            <person name="Bancroft I."/>
            <person name="Wang X."/>
            <person name="Meng J."/>
            <person name="Ma J."/>
            <person name="Pires J.C."/>
            <person name="King G.J."/>
            <person name="Brunel D."/>
            <person name="Delourme R."/>
            <person name="Renard M."/>
            <person name="Aury J.M."/>
            <person name="Adams K.L."/>
            <person name="Batley J."/>
            <person name="Snowdon R.J."/>
            <person name="Tost J."/>
            <person name="Edwards D."/>
            <person name="Zhou Y."/>
            <person name="Hua W."/>
            <person name="Sharpe A.G."/>
            <person name="Paterson A.H."/>
            <person name="Guan C."/>
            <person name="Wincker P."/>
        </authorList>
    </citation>
    <scope>NUCLEOTIDE SEQUENCE [LARGE SCALE GENOMIC DNA]</scope>
    <source>
        <strain evidence="2">cv. Darmor-bzh</strain>
    </source>
</reference>
<organism evidence="1 2">
    <name type="scientific">Brassica napus</name>
    <name type="common">Rape</name>
    <dbReference type="NCBI Taxonomy" id="3708"/>
    <lineage>
        <taxon>Eukaryota</taxon>
        <taxon>Viridiplantae</taxon>
        <taxon>Streptophyta</taxon>
        <taxon>Embryophyta</taxon>
        <taxon>Tracheophyta</taxon>
        <taxon>Spermatophyta</taxon>
        <taxon>Magnoliopsida</taxon>
        <taxon>eudicotyledons</taxon>
        <taxon>Gunneridae</taxon>
        <taxon>Pentapetalae</taxon>
        <taxon>rosids</taxon>
        <taxon>malvids</taxon>
        <taxon>Brassicales</taxon>
        <taxon>Brassicaceae</taxon>
        <taxon>Brassiceae</taxon>
        <taxon>Brassica</taxon>
    </lineage>
</organism>
<gene>
    <name evidence="1" type="primary">BnaC03g60980D</name>
    <name evidence="1" type="ORF">GSBRNA2T00067988001</name>
</gene>
<dbReference type="PaxDb" id="3708-A0A078HRV0"/>
<accession>A0A078HRV0</accession>
<evidence type="ECO:0000313" key="2">
    <source>
        <dbReference type="Proteomes" id="UP000028999"/>
    </source>
</evidence>
<name>A0A078HRV0_BRANA</name>
<dbReference type="Gramene" id="CDY39488">
    <property type="protein sequence ID" value="CDY39488"/>
    <property type="gene ID" value="GSBRNA2T00067988001"/>
</dbReference>
<evidence type="ECO:0000313" key="1">
    <source>
        <dbReference type="EMBL" id="CDY39488.1"/>
    </source>
</evidence>